<keyword evidence="2" id="KW-1185">Reference proteome</keyword>
<dbReference type="AlphaFoldDB" id="A0AAW6TZS8"/>
<sequence length="451" mass="50164">MSQVPVQQCRSVRSAASFAAVLVLACATIACCGIKKYEGDLPVLHPNASATSAENRPLLYERLIATFTRDYLLRMAANDGRKLNDGMTVYYLQRELQSLVDMWRGTGNPAYLDLAKWLTVQAIDEATARPMLLIRQGQPRGNWPCFYLDKVAGETGGHNQLCDFQGSVGFLLVARALHEVDDPDWRQVADFVERNVVEKWFYYPPSVTSQQLAGSNSFATVLALLNSGRDVREHFACLCLDLSELGYETYTYRAWAERLIELYLTPRYDLDEPAPNSQGMESAVPVDWGLFVQVADEGYLWLLIPEYGVGTPDAALDTSHANRTAWLACRAYSEGLVDEMVLDGLINTLKFRIWAPAKGPFYFNNYCDGGDGMLGRLLPGRGGNVWFGWHRLAAYDPDLEALFLGLAYDLTDGGPNLPDGAQNKMMQNAPLCLEAWGARLLGSKGQPDRFP</sequence>
<dbReference type="Proteomes" id="UP001431776">
    <property type="component" value="Unassembled WGS sequence"/>
</dbReference>
<dbReference type="RefSeq" id="WP_349244339.1">
    <property type="nucleotide sequence ID" value="NZ_JASCXX010000007.1"/>
</dbReference>
<accession>A0AAW6TZS8</accession>
<comment type="caution">
    <text evidence="1">The sequence shown here is derived from an EMBL/GenBank/DDBJ whole genome shotgun (WGS) entry which is preliminary data.</text>
</comment>
<protein>
    <submittedName>
        <fullName evidence="1">Uncharacterized protein</fullName>
    </submittedName>
</protein>
<reference evidence="1" key="1">
    <citation type="submission" date="2023-05" db="EMBL/GenBank/DDBJ databases">
        <title>Anaerotaeda fermentans gen. nov., sp. nov., a novel anaerobic planctomycete of the new family within the order Sedimentisphaerales isolated from Taman Peninsula, Russia.</title>
        <authorList>
            <person name="Khomyakova M.A."/>
            <person name="Merkel A.Y."/>
            <person name="Slobodkin A.I."/>
        </authorList>
    </citation>
    <scope>NUCLEOTIDE SEQUENCE</scope>
    <source>
        <strain evidence="1">M17dextr</strain>
    </source>
</reference>
<evidence type="ECO:0000313" key="1">
    <source>
        <dbReference type="EMBL" id="MDI6448929.1"/>
    </source>
</evidence>
<organism evidence="1 2">
    <name type="scientific">Anaerobaca lacustris</name>
    <dbReference type="NCBI Taxonomy" id="3044600"/>
    <lineage>
        <taxon>Bacteria</taxon>
        <taxon>Pseudomonadati</taxon>
        <taxon>Planctomycetota</taxon>
        <taxon>Phycisphaerae</taxon>
        <taxon>Sedimentisphaerales</taxon>
        <taxon>Anaerobacaceae</taxon>
        <taxon>Anaerobaca</taxon>
    </lineage>
</organism>
<proteinExistence type="predicted"/>
<evidence type="ECO:0000313" key="2">
    <source>
        <dbReference type="Proteomes" id="UP001431776"/>
    </source>
</evidence>
<name>A0AAW6TZS8_9BACT</name>
<gene>
    <name evidence="1" type="ORF">QJ522_07710</name>
</gene>
<dbReference type="EMBL" id="JASCXX010000007">
    <property type="protein sequence ID" value="MDI6448929.1"/>
    <property type="molecule type" value="Genomic_DNA"/>
</dbReference>